<dbReference type="FunFam" id="3.40.80.10:FF:000001">
    <property type="entry name" value="Peptidoglycan recognition protein 1"/>
    <property type="match status" value="1"/>
</dbReference>
<sequence>MMKGFILLAATNNTGSGKLRIVNRRTWLAQPPVKASNPLHHPVPYVVILHTATENCSTQADCIFIVRHVQTFHIESNGWNDIGYSFLVGGDGNAYEGRGWDTEGAFALGYNRKAIGIAFIGTFTSDLPVSKQILAGKQVIDLGVELKKIAPDYKLLAHRQLSPTESPGQAFFEVLKTWPHWAENP</sequence>
<dbReference type="InterPro" id="IPR036505">
    <property type="entry name" value="Amidase/PGRP_sf"/>
</dbReference>
<dbReference type="SMART" id="SM00644">
    <property type="entry name" value="Ami_2"/>
    <property type="match status" value="1"/>
</dbReference>
<dbReference type="PIRSF" id="PIRSF037945">
    <property type="entry name" value="PGRPs"/>
    <property type="match status" value="1"/>
</dbReference>
<feature type="disulfide bond" evidence="7">
    <location>
        <begin position="56"/>
        <end position="62"/>
    </location>
</feature>
<keyword evidence="4 6" id="KW-0391">Immunity</keyword>
<feature type="domain" description="Peptidoglycan recognition protein family" evidence="9">
    <location>
        <begin position="19"/>
        <end position="162"/>
    </location>
</feature>
<keyword evidence="5" id="KW-1015">Disulfide bond</keyword>
<dbReference type="Proteomes" id="UP000235965">
    <property type="component" value="Unassembled WGS sequence"/>
</dbReference>
<dbReference type="GO" id="GO:0042834">
    <property type="term" value="F:peptidoglycan binding"/>
    <property type="evidence" value="ECO:0007669"/>
    <property type="project" value="InterPro"/>
</dbReference>
<evidence type="ECO:0000256" key="1">
    <source>
        <dbReference type="ARBA" id="ARBA00007553"/>
    </source>
</evidence>
<dbReference type="GO" id="GO:0009253">
    <property type="term" value="P:peptidoglycan catabolic process"/>
    <property type="evidence" value="ECO:0007669"/>
    <property type="project" value="InterPro"/>
</dbReference>
<evidence type="ECO:0000313" key="11">
    <source>
        <dbReference type="Proteomes" id="UP000235965"/>
    </source>
</evidence>
<dbReference type="OrthoDB" id="10001926at2759"/>
<comment type="caution">
    <text evidence="10">The sequence shown here is derived from an EMBL/GenBank/DDBJ whole genome shotgun (WGS) entry which is preliminary data.</text>
</comment>
<dbReference type="InParanoid" id="A0A2J7Q3J2"/>
<evidence type="ECO:0000256" key="5">
    <source>
        <dbReference type="ARBA" id="ARBA00023157"/>
    </source>
</evidence>
<protein>
    <recommendedName>
        <fullName evidence="6">Peptidoglycan-recognition protein</fullName>
    </recommendedName>
</protein>
<evidence type="ECO:0000256" key="3">
    <source>
        <dbReference type="ARBA" id="ARBA00022729"/>
    </source>
</evidence>
<dbReference type="FunCoup" id="A0A2J7Q3J2">
    <property type="interactions" value="25"/>
</dbReference>
<dbReference type="GO" id="GO:0008745">
    <property type="term" value="F:N-acetylmuramoyl-L-alanine amidase activity"/>
    <property type="evidence" value="ECO:0007669"/>
    <property type="project" value="InterPro"/>
</dbReference>
<accession>A0A2J7Q3J2</accession>
<gene>
    <name evidence="10" type="ORF">B7P43_G06692</name>
</gene>
<dbReference type="CDD" id="cd06583">
    <property type="entry name" value="PGRP"/>
    <property type="match status" value="1"/>
</dbReference>
<dbReference type="InterPro" id="IPR015510">
    <property type="entry name" value="PGRP"/>
</dbReference>
<evidence type="ECO:0000259" key="9">
    <source>
        <dbReference type="SMART" id="SM00701"/>
    </source>
</evidence>
<evidence type="ECO:0000256" key="7">
    <source>
        <dbReference type="PIRSR" id="PIRSR037945-1"/>
    </source>
</evidence>
<dbReference type="GO" id="GO:0045087">
    <property type="term" value="P:innate immune response"/>
    <property type="evidence" value="ECO:0007669"/>
    <property type="project" value="UniProtKB-KW"/>
</dbReference>
<dbReference type="Pfam" id="PF01510">
    <property type="entry name" value="Amidase_2"/>
    <property type="match status" value="1"/>
</dbReference>
<keyword evidence="3" id="KW-0732">Signal</keyword>
<dbReference type="AlphaFoldDB" id="A0A2J7Q3J2"/>
<evidence type="ECO:0000259" key="8">
    <source>
        <dbReference type="SMART" id="SM00644"/>
    </source>
</evidence>
<organism evidence="10 11">
    <name type="scientific">Cryptotermes secundus</name>
    <dbReference type="NCBI Taxonomy" id="105785"/>
    <lineage>
        <taxon>Eukaryota</taxon>
        <taxon>Metazoa</taxon>
        <taxon>Ecdysozoa</taxon>
        <taxon>Arthropoda</taxon>
        <taxon>Hexapoda</taxon>
        <taxon>Insecta</taxon>
        <taxon>Pterygota</taxon>
        <taxon>Neoptera</taxon>
        <taxon>Polyneoptera</taxon>
        <taxon>Dictyoptera</taxon>
        <taxon>Blattodea</taxon>
        <taxon>Blattoidea</taxon>
        <taxon>Termitoidae</taxon>
        <taxon>Kalotermitidae</taxon>
        <taxon>Cryptotermitinae</taxon>
        <taxon>Cryptotermes</taxon>
    </lineage>
</organism>
<dbReference type="InterPro" id="IPR002502">
    <property type="entry name" value="Amidase_domain"/>
</dbReference>
<reference evidence="10 11" key="1">
    <citation type="submission" date="2017-12" db="EMBL/GenBank/DDBJ databases">
        <title>Hemimetabolous genomes reveal molecular basis of termite eusociality.</title>
        <authorList>
            <person name="Harrison M.C."/>
            <person name="Jongepier E."/>
            <person name="Robertson H.M."/>
            <person name="Arning N."/>
            <person name="Bitard-Feildel T."/>
            <person name="Chao H."/>
            <person name="Childers C.P."/>
            <person name="Dinh H."/>
            <person name="Doddapaneni H."/>
            <person name="Dugan S."/>
            <person name="Gowin J."/>
            <person name="Greiner C."/>
            <person name="Han Y."/>
            <person name="Hu H."/>
            <person name="Hughes D.S.T."/>
            <person name="Huylmans A.-K."/>
            <person name="Kemena C."/>
            <person name="Kremer L.P.M."/>
            <person name="Lee S.L."/>
            <person name="Lopez-Ezquerra A."/>
            <person name="Mallet L."/>
            <person name="Monroy-Kuhn J.M."/>
            <person name="Moser A."/>
            <person name="Murali S.C."/>
            <person name="Muzny D.M."/>
            <person name="Otani S."/>
            <person name="Piulachs M.-D."/>
            <person name="Poelchau M."/>
            <person name="Qu J."/>
            <person name="Schaub F."/>
            <person name="Wada-Katsumata A."/>
            <person name="Worley K.C."/>
            <person name="Xie Q."/>
            <person name="Ylla G."/>
            <person name="Poulsen M."/>
            <person name="Gibbs R.A."/>
            <person name="Schal C."/>
            <person name="Richards S."/>
            <person name="Belles X."/>
            <person name="Korb J."/>
            <person name="Bornberg-Bauer E."/>
        </authorList>
    </citation>
    <scope>NUCLEOTIDE SEQUENCE [LARGE SCALE GENOMIC DNA]</scope>
    <source>
        <tissue evidence="10">Whole body</tissue>
    </source>
</reference>
<keyword evidence="11" id="KW-1185">Reference proteome</keyword>
<proteinExistence type="inferred from homology"/>
<comment type="similarity">
    <text evidence="1 6">Belongs to the N-acetylmuramoyl-L-alanine amidase 2 family.</text>
</comment>
<evidence type="ECO:0000313" key="10">
    <source>
        <dbReference type="EMBL" id="PNF23147.1"/>
    </source>
</evidence>
<evidence type="ECO:0000256" key="2">
    <source>
        <dbReference type="ARBA" id="ARBA00022588"/>
    </source>
</evidence>
<keyword evidence="2 6" id="KW-0399">Innate immunity</keyword>
<name>A0A2J7Q3J2_9NEOP</name>
<dbReference type="PANTHER" id="PTHR11022:SF41">
    <property type="entry name" value="PEPTIDOGLYCAN-RECOGNITION PROTEIN LC-RELATED"/>
    <property type="match status" value="1"/>
</dbReference>
<dbReference type="Gene3D" id="3.40.80.10">
    <property type="entry name" value="Peptidoglycan recognition protein-like"/>
    <property type="match status" value="1"/>
</dbReference>
<feature type="domain" description="N-acetylmuramoyl-L-alanine amidase" evidence="8">
    <location>
        <begin position="31"/>
        <end position="168"/>
    </location>
</feature>
<dbReference type="PANTHER" id="PTHR11022">
    <property type="entry name" value="PEPTIDOGLYCAN RECOGNITION PROTEIN"/>
    <property type="match status" value="1"/>
</dbReference>
<dbReference type="GO" id="GO:0008270">
    <property type="term" value="F:zinc ion binding"/>
    <property type="evidence" value="ECO:0007669"/>
    <property type="project" value="InterPro"/>
</dbReference>
<dbReference type="InterPro" id="IPR006619">
    <property type="entry name" value="PGRP_domain_met/bac"/>
</dbReference>
<dbReference type="SMART" id="SM00701">
    <property type="entry name" value="PGRP"/>
    <property type="match status" value="1"/>
</dbReference>
<dbReference type="InterPro" id="IPR017331">
    <property type="entry name" value="Peptidoglycan_recognition"/>
</dbReference>
<evidence type="ECO:0000256" key="4">
    <source>
        <dbReference type="ARBA" id="ARBA00022859"/>
    </source>
</evidence>
<evidence type="ECO:0000256" key="6">
    <source>
        <dbReference type="PIRNR" id="PIRNR037945"/>
    </source>
</evidence>
<dbReference type="EMBL" id="NEVH01019067">
    <property type="protein sequence ID" value="PNF23147.1"/>
    <property type="molecule type" value="Genomic_DNA"/>
</dbReference>
<dbReference type="SUPFAM" id="SSF55846">
    <property type="entry name" value="N-acetylmuramoyl-L-alanine amidase-like"/>
    <property type="match status" value="1"/>
</dbReference>